<evidence type="ECO:0000256" key="3">
    <source>
        <dbReference type="ARBA" id="ARBA00023125"/>
    </source>
</evidence>
<keyword evidence="2" id="KW-0229">DNA integration</keyword>
<accession>A4Y8Q0</accession>
<dbReference type="Gene3D" id="3.30.160.390">
    <property type="entry name" value="Integrase, DNA-binding domain"/>
    <property type="match status" value="1"/>
</dbReference>
<dbReference type="InterPro" id="IPR002104">
    <property type="entry name" value="Integrase_catalytic"/>
</dbReference>
<dbReference type="GO" id="GO:0003677">
    <property type="term" value="F:DNA binding"/>
    <property type="evidence" value="ECO:0007669"/>
    <property type="project" value="UniProtKB-KW"/>
</dbReference>
<proteinExistence type="inferred from homology"/>
<dbReference type="InterPro" id="IPR050808">
    <property type="entry name" value="Phage_Integrase"/>
</dbReference>
<dbReference type="PANTHER" id="PTHR30629">
    <property type="entry name" value="PROPHAGE INTEGRASE"/>
    <property type="match status" value="1"/>
</dbReference>
<dbReference type="AlphaFoldDB" id="A4Y8Q0"/>
<feature type="domain" description="Tyr recombinase" evidence="5">
    <location>
        <begin position="210"/>
        <end position="401"/>
    </location>
</feature>
<keyword evidence="4" id="KW-0233">DNA recombination</keyword>
<evidence type="ECO:0000256" key="1">
    <source>
        <dbReference type="ARBA" id="ARBA00008857"/>
    </source>
</evidence>
<dbReference type="InterPro" id="IPR013762">
    <property type="entry name" value="Integrase-like_cat_sf"/>
</dbReference>
<dbReference type="Gene3D" id="1.10.443.10">
    <property type="entry name" value="Intergrase catalytic core"/>
    <property type="match status" value="1"/>
</dbReference>
<evidence type="ECO:0000259" key="5">
    <source>
        <dbReference type="PROSITE" id="PS51898"/>
    </source>
</evidence>
<comment type="similarity">
    <text evidence="1">Belongs to the 'phage' integrase family.</text>
</comment>
<dbReference type="Pfam" id="PF00589">
    <property type="entry name" value="Phage_integrase"/>
    <property type="match status" value="1"/>
</dbReference>
<keyword evidence="3" id="KW-0238">DNA-binding</keyword>
<dbReference type="CDD" id="cd00796">
    <property type="entry name" value="INT_Rci_Hp1_C"/>
    <property type="match status" value="1"/>
</dbReference>
<dbReference type="InterPro" id="IPR038488">
    <property type="entry name" value="Integrase_DNA-bd_sf"/>
</dbReference>
<evidence type="ECO:0000256" key="4">
    <source>
        <dbReference type="ARBA" id="ARBA00023172"/>
    </source>
</evidence>
<dbReference type="PANTHER" id="PTHR30629:SF2">
    <property type="entry name" value="PROPHAGE INTEGRASE INTS-RELATED"/>
    <property type="match status" value="1"/>
</dbReference>
<name>A4Y8Q0_SHEPC</name>
<dbReference type="PROSITE" id="PS51898">
    <property type="entry name" value="TYR_RECOMBINASE"/>
    <property type="match status" value="1"/>
</dbReference>
<dbReference type="InterPro" id="IPR025166">
    <property type="entry name" value="Integrase_DNA_bind_dom"/>
</dbReference>
<dbReference type="Gene3D" id="1.10.150.130">
    <property type="match status" value="1"/>
</dbReference>
<sequence length="443" mass="50505">MSIETSFTKRAFEQLEIGQKRFRIADFGHRDSINGLILDVFPSGKKVFRFRRKHLGKDVTVTIGEFPHLTIENARKQAKHIAVDLAEGVNPNEAKRLAKQEAERKEALSISVQQLFDSFEAEFMVKIKTGERRLNSLKDIQSTWKNHIQPRIAHLPVESITTVEAENLLKLIITKNSAAVRNKCLTLLKSMFNEQQINPFGRIKKLAAVKRERILNQHEVRALLESLEFEPPLYRDVVMLLLLTGQRKSCVFSMEWREIDHQRGMWIIPTSKIKSKKPHAVPLTKEVMAILERRSHEAAHGVKYVFPAERSHSGHITENAGKGSFWYRITERAGLRSPEKSATAKEDNVTIHDLRRTIASWSVMRGGNIQTTSKLLGHSDISITASTYAHLDVENVRAELGITTAHLLGTFVQESKIDRLVKEIEQLSDDEKRELFSILSNLS</sequence>
<dbReference type="eggNOG" id="COG0582">
    <property type="taxonomic scope" value="Bacteria"/>
</dbReference>
<dbReference type="EMBL" id="CP000681">
    <property type="protein sequence ID" value="ABP76333.1"/>
    <property type="molecule type" value="Genomic_DNA"/>
</dbReference>
<dbReference type="SUPFAM" id="SSF56349">
    <property type="entry name" value="DNA breaking-rejoining enzymes"/>
    <property type="match status" value="1"/>
</dbReference>
<protein>
    <submittedName>
        <fullName evidence="6">Phage integrase family protein</fullName>
    </submittedName>
</protein>
<reference evidence="6" key="1">
    <citation type="submission" date="2007-04" db="EMBL/GenBank/DDBJ databases">
        <title>Complete sequence of Shewanella putrefaciens CN-32.</title>
        <authorList>
            <consortium name="US DOE Joint Genome Institute"/>
            <person name="Copeland A."/>
            <person name="Lucas S."/>
            <person name="Lapidus A."/>
            <person name="Barry K."/>
            <person name="Detter J.C."/>
            <person name="Glavina del Rio T."/>
            <person name="Hammon N."/>
            <person name="Israni S."/>
            <person name="Dalin E."/>
            <person name="Tice H."/>
            <person name="Pitluck S."/>
            <person name="Chain P."/>
            <person name="Malfatti S."/>
            <person name="Shin M."/>
            <person name="Vergez L."/>
            <person name="Schmutz J."/>
            <person name="Larimer F."/>
            <person name="Land M."/>
            <person name="Hauser L."/>
            <person name="Kyrpides N."/>
            <person name="Mikhailova N."/>
            <person name="Romine M.F."/>
            <person name="Fredrickson J."/>
            <person name="Tiedje J."/>
            <person name="Richardson P."/>
        </authorList>
    </citation>
    <scope>NUCLEOTIDE SEQUENCE [LARGE SCALE GENOMIC DNA]</scope>
    <source>
        <strain evidence="6">CN-32</strain>
    </source>
</reference>
<dbReference type="STRING" id="319224.Sputcn32_2612"/>
<evidence type="ECO:0000256" key="2">
    <source>
        <dbReference type="ARBA" id="ARBA00022908"/>
    </source>
</evidence>
<dbReference type="HOGENOM" id="CLU_027562_17_7_6"/>
<organism evidence="6">
    <name type="scientific">Shewanella putrefaciens (strain CN-32 / ATCC BAA-453)</name>
    <dbReference type="NCBI Taxonomy" id="319224"/>
    <lineage>
        <taxon>Bacteria</taxon>
        <taxon>Pseudomonadati</taxon>
        <taxon>Pseudomonadota</taxon>
        <taxon>Gammaproteobacteria</taxon>
        <taxon>Alteromonadales</taxon>
        <taxon>Shewanellaceae</taxon>
        <taxon>Shewanella</taxon>
    </lineage>
</organism>
<dbReference type="KEGG" id="spc:Sputcn32_2612"/>
<evidence type="ECO:0000313" key="6">
    <source>
        <dbReference type="EMBL" id="ABP76333.1"/>
    </source>
</evidence>
<dbReference type="Pfam" id="PF13356">
    <property type="entry name" value="Arm-DNA-bind_3"/>
    <property type="match status" value="1"/>
</dbReference>
<gene>
    <name evidence="6" type="ordered locus">Sputcn32_2612</name>
</gene>
<dbReference type="GO" id="GO:0015074">
    <property type="term" value="P:DNA integration"/>
    <property type="evidence" value="ECO:0007669"/>
    <property type="project" value="UniProtKB-KW"/>
</dbReference>
<dbReference type="GO" id="GO:0006310">
    <property type="term" value="P:DNA recombination"/>
    <property type="evidence" value="ECO:0007669"/>
    <property type="project" value="UniProtKB-KW"/>
</dbReference>
<dbReference type="InterPro" id="IPR010998">
    <property type="entry name" value="Integrase_recombinase_N"/>
</dbReference>
<dbReference type="InterPro" id="IPR011010">
    <property type="entry name" value="DNA_brk_join_enz"/>
</dbReference>